<keyword evidence="1" id="KW-1133">Transmembrane helix</keyword>
<evidence type="ECO:0000313" key="3">
    <source>
        <dbReference type="Proteomes" id="UP001142610"/>
    </source>
</evidence>
<comment type="caution">
    <text evidence="2">The sequence shown here is derived from an EMBL/GenBank/DDBJ whole genome shotgun (WGS) entry which is preliminary data.</text>
</comment>
<feature type="transmembrane region" description="Helical" evidence="1">
    <location>
        <begin position="6"/>
        <end position="26"/>
    </location>
</feature>
<name>A0A9X2RHV3_9PROT</name>
<dbReference type="RefSeq" id="WP_256619210.1">
    <property type="nucleotide sequence ID" value="NZ_JANIBC010000004.1"/>
</dbReference>
<gene>
    <name evidence="2" type="ORF">NOG11_08035</name>
</gene>
<dbReference type="Proteomes" id="UP001142610">
    <property type="component" value="Unassembled WGS sequence"/>
</dbReference>
<dbReference type="AlphaFoldDB" id="A0A9X2RHV3"/>
<protein>
    <submittedName>
        <fullName evidence="2">Uncharacterized protein</fullName>
    </submittedName>
</protein>
<organism evidence="2 3">
    <name type="scientific">Parvularcula maris</name>
    <dbReference type="NCBI Taxonomy" id="2965077"/>
    <lineage>
        <taxon>Bacteria</taxon>
        <taxon>Pseudomonadati</taxon>
        <taxon>Pseudomonadota</taxon>
        <taxon>Alphaproteobacteria</taxon>
        <taxon>Parvularculales</taxon>
        <taxon>Parvularculaceae</taxon>
        <taxon>Parvularcula</taxon>
    </lineage>
</organism>
<reference evidence="2" key="1">
    <citation type="submission" date="2022-07" db="EMBL/GenBank/DDBJ databases">
        <title>Parvularcula maris sp. nov., an algicidal bacterium isolated from seawater.</title>
        <authorList>
            <person name="Li F."/>
        </authorList>
    </citation>
    <scope>NUCLEOTIDE SEQUENCE</scope>
    <source>
        <strain evidence="2">BGMRC 0090</strain>
    </source>
</reference>
<evidence type="ECO:0000313" key="2">
    <source>
        <dbReference type="EMBL" id="MCQ8185340.1"/>
    </source>
</evidence>
<evidence type="ECO:0000256" key="1">
    <source>
        <dbReference type="SAM" id="Phobius"/>
    </source>
</evidence>
<keyword evidence="1" id="KW-0812">Transmembrane</keyword>
<accession>A0A9X2RHV3</accession>
<keyword evidence="1" id="KW-0472">Membrane</keyword>
<proteinExistence type="predicted"/>
<dbReference type="EMBL" id="JANIBC010000004">
    <property type="protein sequence ID" value="MCQ8185340.1"/>
    <property type="molecule type" value="Genomic_DNA"/>
</dbReference>
<keyword evidence="3" id="KW-1185">Reference proteome</keyword>
<sequence>MNSTPARLLFAIVGAVIGFFAMKFLFGGSGDASLDRIGEELTQTSALYRVMEEEYPEDFGVLLRELKDIRELPEPEQAAREAAFAHATELRLRESGNALAAEDRLLTAYLERSADTLDVVLRELGETRCGQYGTLGAAALGPAASDPAILPVIDAQVAALFRVLANGRDREPRALPSQEDYAAVNDPAGLSEEEASRFQLVGSQAAGTDGYCRALAWYLRRLARSEAEGADRVRAGIAQSLAQG</sequence>